<sequence length="120" mass="13353">MQRISGVSIERSNTGDGQHAIIRGMDKRYNTTLVNGIKIPSPDNRNRYVPLDIFPAELLDPIIAASYQNTYRGSNSQILQQSATVHCSVDQQVVFPFPSKVSFYICCPAAAICFQSSEKR</sequence>
<evidence type="ECO:0000259" key="1">
    <source>
        <dbReference type="Pfam" id="PF07715"/>
    </source>
</evidence>
<dbReference type="PANTHER" id="PTHR40980:SF4">
    <property type="entry name" value="TONB-DEPENDENT RECEPTOR-LIKE BETA-BARREL DOMAIN-CONTAINING PROTEIN"/>
    <property type="match status" value="1"/>
</dbReference>
<accession>A0ABS3YVG0</accession>
<feature type="domain" description="TonB-dependent receptor plug" evidence="1">
    <location>
        <begin position="1"/>
        <end position="60"/>
    </location>
</feature>
<dbReference type="InterPro" id="IPR037066">
    <property type="entry name" value="Plug_dom_sf"/>
</dbReference>
<proteinExistence type="predicted"/>
<comment type="caution">
    <text evidence="2">The sequence shown here is derived from an EMBL/GenBank/DDBJ whole genome shotgun (WGS) entry which is preliminary data.</text>
</comment>
<name>A0ABS3YVG0_9BACT</name>
<dbReference type="Proteomes" id="UP000677244">
    <property type="component" value="Unassembled WGS sequence"/>
</dbReference>
<reference evidence="2 3" key="1">
    <citation type="submission" date="2021-03" db="EMBL/GenBank/DDBJ databases">
        <title>Assistant Professor.</title>
        <authorList>
            <person name="Huq M.A."/>
        </authorList>
    </citation>
    <scope>NUCLEOTIDE SEQUENCE [LARGE SCALE GENOMIC DNA]</scope>
    <source>
        <strain evidence="2 3">MAH-29</strain>
    </source>
</reference>
<dbReference type="SUPFAM" id="SSF56935">
    <property type="entry name" value="Porins"/>
    <property type="match status" value="1"/>
</dbReference>
<organism evidence="2 3">
    <name type="scientific">Niastella soli</name>
    <dbReference type="NCBI Taxonomy" id="2821487"/>
    <lineage>
        <taxon>Bacteria</taxon>
        <taxon>Pseudomonadati</taxon>
        <taxon>Bacteroidota</taxon>
        <taxon>Chitinophagia</taxon>
        <taxon>Chitinophagales</taxon>
        <taxon>Chitinophagaceae</taxon>
        <taxon>Niastella</taxon>
    </lineage>
</organism>
<dbReference type="EMBL" id="JAGHKO010000004">
    <property type="protein sequence ID" value="MBO9201919.1"/>
    <property type="molecule type" value="Genomic_DNA"/>
</dbReference>
<keyword evidence="3" id="KW-1185">Reference proteome</keyword>
<gene>
    <name evidence="2" type="ORF">J7I42_16665</name>
</gene>
<protein>
    <submittedName>
        <fullName evidence="2">TonB-dependent receptor plug domain-containing protein</fullName>
    </submittedName>
</protein>
<dbReference type="InterPro" id="IPR012910">
    <property type="entry name" value="Plug_dom"/>
</dbReference>
<dbReference type="Gene3D" id="2.170.130.10">
    <property type="entry name" value="TonB-dependent receptor, plug domain"/>
    <property type="match status" value="1"/>
</dbReference>
<evidence type="ECO:0000313" key="2">
    <source>
        <dbReference type="EMBL" id="MBO9201919.1"/>
    </source>
</evidence>
<keyword evidence="2" id="KW-0675">Receptor</keyword>
<dbReference type="Pfam" id="PF07715">
    <property type="entry name" value="Plug"/>
    <property type="match status" value="1"/>
</dbReference>
<evidence type="ECO:0000313" key="3">
    <source>
        <dbReference type="Proteomes" id="UP000677244"/>
    </source>
</evidence>
<dbReference type="PANTHER" id="PTHR40980">
    <property type="entry name" value="PLUG DOMAIN-CONTAINING PROTEIN"/>
    <property type="match status" value="1"/>
</dbReference>